<proteinExistence type="inferred from homology"/>
<dbReference type="AlphaFoldDB" id="A0A919YTF0"/>
<evidence type="ECO:0000256" key="3">
    <source>
        <dbReference type="ARBA" id="ARBA00022801"/>
    </source>
</evidence>
<dbReference type="PRINTS" id="PR00413">
    <property type="entry name" value="HADHALOGNASE"/>
</dbReference>
<comment type="similarity">
    <text evidence="1">Belongs to the HAD-like hydrolase superfamily. CbbY/CbbZ/Gph/YieH family.</text>
</comment>
<dbReference type="Pfam" id="PF13419">
    <property type="entry name" value="HAD_2"/>
    <property type="match status" value="1"/>
</dbReference>
<keyword evidence="2" id="KW-0479">Metal-binding</keyword>
<organism evidence="4 5">
    <name type="scientific">Paenibacillus montaniterrae</name>
    <dbReference type="NCBI Taxonomy" id="429341"/>
    <lineage>
        <taxon>Bacteria</taxon>
        <taxon>Bacillati</taxon>
        <taxon>Bacillota</taxon>
        <taxon>Bacilli</taxon>
        <taxon>Bacillales</taxon>
        <taxon>Paenibacillaceae</taxon>
        <taxon>Paenibacillus</taxon>
    </lineage>
</organism>
<dbReference type="CDD" id="cd16423">
    <property type="entry name" value="HAD_BPGM-like"/>
    <property type="match status" value="1"/>
</dbReference>
<comment type="caution">
    <text evidence="4">The sequence shown here is derived from an EMBL/GenBank/DDBJ whole genome shotgun (WGS) entry which is preliminary data.</text>
</comment>
<keyword evidence="3" id="KW-0378">Hydrolase</keyword>
<evidence type="ECO:0000256" key="1">
    <source>
        <dbReference type="ARBA" id="ARBA00006171"/>
    </source>
</evidence>
<name>A0A919YTF0_9BACL</name>
<evidence type="ECO:0000313" key="4">
    <source>
        <dbReference type="EMBL" id="GIP18091.1"/>
    </source>
</evidence>
<keyword evidence="5" id="KW-1185">Reference proteome</keyword>
<dbReference type="SUPFAM" id="SSF56784">
    <property type="entry name" value="HAD-like"/>
    <property type="match status" value="1"/>
</dbReference>
<dbReference type="PANTHER" id="PTHR18901:SF38">
    <property type="entry name" value="PSEUDOURIDINE-5'-PHOSPHATASE"/>
    <property type="match status" value="1"/>
</dbReference>
<dbReference type="NCBIfam" id="TIGR01549">
    <property type="entry name" value="HAD-SF-IA-v1"/>
    <property type="match status" value="1"/>
</dbReference>
<dbReference type="InterPro" id="IPR041492">
    <property type="entry name" value="HAD_2"/>
</dbReference>
<dbReference type="RefSeq" id="WP_213518098.1">
    <property type="nucleotide sequence ID" value="NZ_BOSE01000007.1"/>
</dbReference>
<dbReference type="InterPro" id="IPR023198">
    <property type="entry name" value="PGP-like_dom2"/>
</dbReference>
<dbReference type="NCBIfam" id="TIGR01509">
    <property type="entry name" value="HAD-SF-IA-v3"/>
    <property type="match status" value="1"/>
</dbReference>
<dbReference type="InterPro" id="IPR023214">
    <property type="entry name" value="HAD_sf"/>
</dbReference>
<dbReference type="Gene3D" id="1.10.150.240">
    <property type="entry name" value="Putative phosphatase, domain 2"/>
    <property type="match status" value="1"/>
</dbReference>
<dbReference type="SFLD" id="SFLDG01129">
    <property type="entry name" value="C1.5:_HAD__Beta-PGM__Phosphata"/>
    <property type="match status" value="1"/>
</dbReference>
<dbReference type="FunFam" id="3.40.50.1000:FF:000036">
    <property type="entry name" value="HAD family hydrolase"/>
    <property type="match status" value="1"/>
</dbReference>
<protein>
    <submittedName>
        <fullName evidence="4">Phosphatase</fullName>
    </submittedName>
</protein>
<evidence type="ECO:0000256" key="2">
    <source>
        <dbReference type="ARBA" id="ARBA00022723"/>
    </source>
</evidence>
<sequence>MVKAFIFDMDGVIIDSEPLHFAVDLMILEQFGLNLEKEKLEQYVGMTNPEMWRLIKEQYGVTNTVEEMIEAQLARKLTHLDEIELEPISGIRELLLELRNNNISIGLASSSPRVFIEAVLTKFNIIDQFSCIVSGEEVDRGKPAPDVYLEAARMLKVKPEDCVVLEDAKHGVKAAKSAGMQCIGFVNPNSGNQDLSEADFAVTSIGEISVHHLLKGAF</sequence>
<dbReference type="GO" id="GO:0016787">
    <property type="term" value="F:hydrolase activity"/>
    <property type="evidence" value="ECO:0007669"/>
    <property type="project" value="UniProtKB-KW"/>
</dbReference>
<dbReference type="SFLD" id="SFLDS00003">
    <property type="entry name" value="Haloacid_Dehalogenase"/>
    <property type="match status" value="1"/>
</dbReference>
<dbReference type="PANTHER" id="PTHR18901">
    <property type="entry name" value="2-DEOXYGLUCOSE-6-PHOSPHATE PHOSPHATASE 2"/>
    <property type="match status" value="1"/>
</dbReference>
<accession>A0A919YTF0</accession>
<dbReference type="GO" id="GO:0046872">
    <property type="term" value="F:metal ion binding"/>
    <property type="evidence" value="ECO:0007669"/>
    <property type="project" value="UniProtKB-KW"/>
</dbReference>
<evidence type="ECO:0000313" key="5">
    <source>
        <dbReference type="Proteomes" id="UP000683139"/>
    </source>
</evidence>
<dbReference type="SFLD" id="SFLDG01135">
    <property type="entry name" value="C1.5.6:_HAD__Beta-PGM__Phospha"/>
    <property type="match status" value="1"/>
</dbReference>
<dbReference type="Gene3D" id="3.40.50.1000">
    <property type="entry name" value="HAD superfamily/HAD-like"/>
    <property type="match status" value="1"/>
</dbReference>
<dbReference type="Proteomes" id="UP000683139">
    <property type="component" value="Unassembled WGS sequence"/>
</dbReference>
<dbReference type="InterPro" id="IPR006439">
    <property type="entry name" value="HAD-SF_hydro_IA"/>
</dbReference>
<gene>
    <name evidence="4" type="ORF">J40TS1_37330</name>
</gene>
<dbReference type="InterPro" id="IPR036412">
    <property type="entry name" value="HAD-like_sf"/>
</dbReference>
<dbReference type="EMBL" id="BOSE01000007">
    <property type="protein sequence ID" value="GIP18091.1"/>
    <property type="molecule type" value="Genomic_DNA"/>
</dbReference>
<reference evidence="4" key="1">
    <citation type="submission" date="2021-03" db="EMBL/GenBank/DDBJ databases">
        <title>Antimicrobial resistance genes in bacteria isolated from Japanese honey, and their potential for conferring macrolide and lincosamide resistance in the American foulbrood pathogen Paenibacillus larvae.</title>
        <authorList>
            <person name="Okamoto M."/>
            <person name="Kumagai M."/>
            <person name="Kanamori H."/>
            <person name="Takamatsu D."/>
        </authorList>
    </citation>
    <scope>NUCLEOTIDE SEQUENCE</scope>
    <source>
        <strain evidence="4">J40TS1</strain>
    </source>
</reference>